<feature type="domain" description="Bbp19-like phage" evidence="2">
    <location>
        <begin position="34"/>
        <end position="97"/>
    </location>
</feature>
<reference evidence="4" key="1">
    <citation type="submission" date="2017-06" db="EMBL/GenBank/DDBJ databases">
        <authorList>
            <person name="Varghese N."/>
            <person name="Submissions S."/>
        </authorList>
    </citation>
    <scope>NUCLEOTIDE SEQUENCE [LARGE SCALE GENOMIC DNA]</scope>
    <source>
        <strain evidence="4">Ca-68</strain>
    </source>
</reference>
<proteinExistence type="predicted"/>
<evidence type="ECO:0000256" key="1">
    <source>
        <dbReference type="SAM" id="MobiDB-lite"/>
    </source>
</evidence>
<gene>
    <name evidence="3" type="ORF">SAMN05192560_0776</name>
</gene>
<evidence type="ECO:0000313" key="4">
    <source>
        <dbReference type="Proteomes" id="UP000198305"/>
    </source>
</evidence>
<dbReference type="Pfam" id="PF25181">
    <property type="entry name" value="Phage_Bbp19"/>
    <property type="match status" value="1"/>
</dbReference>
<dbReference type="InterPro" id="IPR057447">
    <property type="entry name" value="Bbp19-like_phage"/>
</dbReference>
<dbReference type="OrthoDB" id="7271057at2"/>
<dbReference type="AlphaFoldDB" id="A0A238YSR0"/>
<organism evidence="3 4">
    <name type="scientific">Methylobacillus rhizosphaerae</name>
    <dbReference type="NCBI Taxonomy" id="551994"/>
    <lineage>
        <taxon>Bacteria</taxon>
        <taxon>Pseudomonadati</taxon>
        <taxon>Pseudomonadota</taxon>
        <taxon>Betaproteobacteria</taxon>
        <taxon>Nitrosomonadales</taxon>
        <taxon>Methylophilaceae</taxon>
        <taxon>Methylobacillus</taxon>
    </lineage>
</organism>
<evidence type="ECO:0000313" key="3">
    <source>
        <dbReference type="EMBL" id="SNR73731.1"/>
    </source>
</evidence>
<dbReference type="EMBL" id="FZOA01000003">
    <property type="protein sequence ID" value="SNR73731.1"/>
    <property type="molecule type" value="Genomic_DNA"/>
</dbReference>
<dbReference type="RefSeq" id="WP_089374920.1">
    <property type="nucleotide sequence ID" value="NZ_FZOA01000003.1"/>
</dbReference>
<feature type="region of interest" description="Disordered" evidence="1">
    <location>
        <begin position="1"/>
        <end position="22"/>
    </location>
</feature>
<sequence length="109" mass="12644">MNDYDPNDINGQQKIEETAERKRKVAVDQEVADFKWLMESKRGRRIVWGWLERCGVFRLSFNANSMTMAFNEGNRNLGLSLIAKIHALCPESYSVMVKENTNDDRNTDD</sequence>
<evidence type="ECO:0000259" key="2">
    <source>
        <dbReference type="Pfam" id="PF25181"/>
    </source>
</evidence>
<accession>A0A238YSR0</accession>
<dbReference type="Proteomes" id="UP000198305">
    <property type="component" value="Unassembled WGS sequence"/>
</dbReference>
<protein>
    <recommendedName>
        <fullName evidence="2">Bbp19-like phage domain-containing protein</fullName>
    </recommendedName>
</protein>
<keyword evidence="4" id="KW-1185">Reference proteome</keyword>
<name>A0A238YSR0_9PROT</name>